<proteinExistence type="predicted"/>
<reference evidence="1 2" key="1">
    <citation type="journal article" date="2018" name="Nat. Genet.">
        <title>Extensive intraspecific gene order and gene structural variations between Mo17 and other maize genomes.</title>
        <authorList>
            <person name="Sun S."/>
            <person name="Zhou Y."/>
            <person name="Chen J."/>
            <person name="Shi J."/>
            <person name="Zhao H."/>
            <person name="Zhao H."/>
            <person name="Song W."/>
            <person name="Zhang M."/>
            <person name="Cui Y."/>
            <person name="Dong X."/>
            <person name="Liu H."/>
            <person name="Ma X."/>
            <person name="Jiao Y."/>
            <person name="Wang B."/>
            <person name="Wei X."/>
            <person name="Stein J.C."/>
            <person name="Glaubitz J.C."/>
            <person name="Lu F."/>
            <person name="Yu G."/>
            <person name="Liang C."/>
            <person name="Fengler K."/>
            <person name="Li B."/>
            <person name="Rafalski A."/>
            <person name="Schnable P.S."/>
            <person name="Ware D.H."/>
            <person name="Buckler E.S."/>
            <person name="Lai J."/>
        </authorList>
    </citation>
    <scope>NUCLEOTIDE SEQUENCE [LARGE SCALE GENOMIC DNA]</scope>
    <source>
        <strain evidence="2">cv. Missouri 17</strain>
        <tissue evidence="1">Seedling</tissue>
    </source>
</reference>
<gene>
    <name evidence="1" type="ORF">Zm00014a_021173</name>
</gene>
<dbReference type="Proteomes" id="UP000251960">
    <property type="component" value="Chromosome 9"/>
</dbReference>
<accession>A0A3L6DA51</accession>
<dbReference type="AlphaFoldDB" id="A0A3L6DA51"/>
<comment type="caution">
    <text evidence="1">The sequence shown here is derived from an EMBL/GenBank/DDBJ whole genome shotgun (WGS) entry which is preliminary data.</text>
</comment>
<name>A0A3L6DA51_MAIZE</name>
<protein>
    <submittedName>
        <fullName evidence="1">Uncharacterized protein</fullName>
    </submittedName>
</protein>
<organism evidence="1 2">
    <name type="scientific">Zea mays</name>
    <name type="common">Maize</name>
    <dbReference type="NCBI Taxonomy" id="4577"/>
    <lineage>
        <taxon>Eukaryota</taxon>
        <taxon>Viridiplantae</taxon>
        <taxon>Streptophyta</taxon>
        <taxon>Embryophyta</taxon>
        <taxon>Tracheophyta</taxon>
        <taxon>Spermatophyta</taxon>
        <taxon>Magnoliopsida</taxon>
        <taxon>Liliopsida</taxon>
        <taxon>Poales</taxon>
        <taxon>Poaceae</taxon>
        <taxon>PACMAD clade</taxon>
        <taxon>Panicoideae</taxon>
        <taxon>Andropogonodae</taxon>
        <taxon>Andropogoneae</taxon>
        <taxon>Tripsacinae</taxon>
        <taxon>Zea</taxon>
    </lineage>
</organism>
<evidence type="ECO:0000313" key="2">
    <source>
        <dbReference type="Proteomes" id="UP000251960"/>
    </source>
</evidence>
<dbReference type="EMBL" id="NCVQ01000010">
    <property type="protein sequence ID" value="PWZ05444.1"/>
    <property type="molecule type" value="Genomic_DNA"/>
</dbReference>
<evidence type="ECO:0000313" key="1">
    <source>
        <dbReference type="EMBL" id="PWZ05444.1"/>
    </source>
</evidence>
<sequence length="138" mass="14078">MVAFFHGATHGGGPGHDAAMVAAQTAALGTLVAGAGHGEALAAAQAAAPGTPMAVAGHRPPMDNELPAWFQGETTTFGADWMSGDSSHVAATPSTTIGEQRTFEVVPTQRKGGRVPRPPLVATRSLDVNLTDNSMSYK</sequence>